<proteinExistence type="predicted"/>
<feature type="compositionally biased region" description="Basic and acidic residues" evidence="1">
    <location>
        <begin position="70"/>
        <end position="87"/>
    </location>
</feature>
<organism evidence="2 3">
    <name type="scientific">Vespula vulgaris</name>
    <name type="common">Yellow jacket</name>
    <name type="synonym">Wasp</name>
    <dbReference type="NCBI Taxonomy" id="7454"/>
    <lineage>
        <taxon>Eukaryota</taxon>
        <taxon>Metazoa</taxon>
        <taxon>Ecdysozoa</taxon>
        <taxon>Arthropoda</taxon>
        <taxon>Hexapoda</taxon>
        <taxon>Insecta</taxon>
        <taxon>Pterygota</taxon>
        <taxon>Neoptera</taxon>
        <taxon>Endopterygota</taxon>
        <taxon>Hymenoptera</taxon>
        <taxon>Apocrita</taxon>
        <taxon>Aculeata</taxon>
        <taxon>Vespoidea</taxon>
        <taxon>Vespidae</taxon>
        <taxon>Vespinae</taxon>
        <taxon>Vespula</taxon>
    </lineage>
</organism>
<reference evidence="2" key="1">
    <citation type="journal article" date="2020" name="G3 (Bethesda)">
        <title>High-Quality Assemblies for Three Invasive Social Wasps from the &lt;i&gt;Vespula&lt;/i&gt; Genus.</title>
        <authorList>
            <person name="Harrop T.W.R."/>
            <person name="Guhlin J."/>
            <person name="McLaughlin G.M."/>
            <person name="Permina E."/>
            <person name="Stockwell P."/>
            <person name="Gilligan J."/>
            <person name="Le Lec M.F."/>
            <person name="Gruber M.A.M."/>
            <person name="Quinn O."/>
            <person name="Lovegrove M."/>
            <person name="Duncan E.J."/>
            <person name="Remnant E.J."/>
            <person name="Van Eeckhoven J."/>
            <person name="Graham B."/>
            <person name="Knapp R.A."/>
            <person name="Langford K.W."/>
            <person name="Kronenberg Z."/>
            <person name="Press M.O."/>
            <person name="Eacker S.M."/>
            <person name="Wilson-Rankin E.E."/>
            <person name="Purcell J."/>
            <person name="Lester P.J."/>
            <person name="Dearden P.K."/>
        </authorList>
    </citation>
    <scope>NUCLEOTIDE SEQUENCE</scope>
    <source>
        <strain evidence="2">Marl-1</strain>
    </source>
</reference>
<evidence type="ECO:0000313" key="3">
    <source>
        <dbReference type="Proteomes" id="UP000614350"/>
    </source>
</evidence>
<name>A0A834J4Y4_VESVU</name>
<evidence type="ECO:0000256" key="1">
    <source>
        <dbReference type="SAM" id="MobiDB-lite"/>
    </source>
</evidence>
<gene>
    <name evidence="2" type="ORF">HZH66_013420</name>
</gene>
<feature type="region of interest" description="Disordered" evidence="1">
    <location>
        <begin position="45"/>
        <end position="87"/>
    </location>
</feature>
<dbReference type="Proteomes" id="UP000614350">
    <property type="component" value="Unassembled WGS sequence"/>
</dbReference>
<keyword evidence="3" id="KW-1185">Reference proteome</keyword>
<dbReference type="EMBL" id="JACSEA010000019">
    <property type="protein sequence ID" value="KAF7381988.1"/>
    <property type="molecule type" value="Genomic_DNA"/>
</dbReference>
<sequence length="147" mass="17509">MFLKFRRIEYFPGFSYLVLLTQKDRRSPQKETITKIQTIIKRWRKEKEETGRTRVSYRNFRECPNPRTPDSGEKSRRRSLESKREKEKKSVHIPFAFLNSTLLLNSIISVLSSYFSVPLARNANPSRPFCTVFINFLRIERNSMRTA</sequence>
<comment type="caution">
    <text evidence="2">The sequence shown here is derived from an EMBL/GenBank/DDBJ whole genome shotgun (WGS) entry which is preliminary data.</text>
</comment>
<evidence type="ECO:0000313" key="2">
    <source>
        <dbReference type="EMBL" id="KAF7381988.1"/>
    </source>
</evidence>
<accession>A0A834J4Y4</accession>
<protein>
    <submittedName>
        <fullName evidence="2">Uncharacterized protein</fullName>
    </submittedName>
</protein>
<dbReference type="AlphaFoldDB" id="A0A834J4Y4"/>